<dbReference type="PANTHER" id="PTHR30272">
    <property type="entry name" value="3-HYDROXYACYL-[ACYL-CARRIER-PROTEIN] DEHYDRATASE"/>
    <property type="match status" value="1"/>
</dbReference>
<dbReference type="InterPro" id="IPR029069">
    <property type="entry name" value="HotDog_dom_sf"/>
</dbReference>
<keyword evidence="1" id="KW-0456">Lyase</keyword>
<evidence type="ECO:0000313" key="3">
    <source>
        <dbReference type="EMBL" id="RJY35057.1"/>
    </source>
</evidence>
<feature type="domain" description="ApeI dehydratase-like" evidence="2">
    <location>
        <begin position="190"/>
        <end position="280"/>
    </location>
</feature>
<sequence>MMRFLFVDRIVQLSPGEWIKGIKHVTRDDAYLTTDDHGRLCFMPSLIGETLGQLAAWNVMQHNHFTSRPVAGVVSSARLYRPAYVGETILLESYIDSLDEKAVQYHSIAKAGNDIIFTIDGALGPMLPMTEFISTEVIRQQFAEIYRPGEWSSVLALSSPVLIEENCSDCGMINSSMQFDRILASEPGISLIAEKRITRSASYFPDHFPNRPVLPMTVLLECKLNLAKEFIARAKYDRAYRISELRKIKMNEFVHPGDVVVCQVKVKQQMDDELILSYRCEVDGKRVCVVDIVLIPKGK</sequence>
<dbReference type="Proteomes" id="UP000277145">
    <property type="component" value="Unassembled WGS sequence"/>
</dbReference>
<evidence type="ECO:0000256" key="1">
    <source>
        <dbReference type="ARBA" id="ARBA00023239"/>
    </source>
</evidence>
<dbReference type="Gene3D" id="3.10.129.10">
    <property type="entry name" value="Hotdog Thioesterase"/>
    <property type="match status" value="2"/>
</dbReference>
<gene>
    <name evidence="3" type="ORF">D1H98_02335</name>
</gene>
<organism evidence="3 4">
    <name type="scientific">Legionella pneumophila subsp. pneumophila</name>
    <dbReference type="NCBI Taxonomy" id="91891"/>
    <lineage>
        <taxon>Bacteria</taxon>
        <taxon>Pseudomonadati</taxon>
        <taxon>Pseudomonadota</taxon>
        <taxon>Gammaproteobacteria</taxon>
        <taxon>Legionellales</taxon>
        <taxon>Legionellaceae</taxon>
        <taxon>Legionella</taxon>
    </lineage>
</organism>
<dbReference type="InterPro" id="IPR054545">
    <property type="entry name" value="ApeI-like"/>
</dbReference>
<evidence type="ECO:0000313" key="4">
    <source>
        <dbReference type="Proteomes" id="UP000277145"/>
    </source>
</evidence>
<comment type="caution">
    <text evidence="3">The sequence shown here is derived from an EMBL/GenBank/DDBJ whole genome shotgun (WGS) entry which is preliminary data.</text>
</comment>
<reference evidence="3 4" key="1">
    <citation type="submission" date="2018-08" db="EMBL/GenBank/DDBJ databases">
        <title>Genome Sequences of Legionella pneumophila subsp. pneumophila Isolates, Recovered from a Drinking Water System in a Large Builging.</title>
        <authorList>
            <person name="Gomez-Alvarez V."/>
            <person name="Boczek L."/>
            <person name="King D."/>
            <person name="Pemberton A."/>
            <person name="Pfaller S."/>
            <person name="Rodgers M."/>
            <person name="Santodomingo J."/>
            <person name="Revetta R."/>
        </authorList>
    </citation>
    <scope>NUCLEOTIDE SEQUENCE [LARGE SCALE GENOMIC DNA]</scope>
    <source>
        <strain evidence="3 4">L01C.1</strain>
    </source>
</reference>
<protein>
    <submittedName>
        <fullName evidence="3">Hydroxymyristoyl-ACP dehydratase</fullName>
    </submittedName>
</protein>
<name>A0A3A6VN70_LEGPN</name>
<dbReference type="Pfam" id="PF22818">
    <property type="entry name" value="ApeI-like"/>
    <property type="match status" value="1"/>
</dbReference>
<dbReference type="GO" id="GO:0016829">
    <property type="term" value="F:lyase activity"/>
    <property type="evidence" value="ECO:0007669"/>
    <property type="project" value="UniProtKB-KW"/>
</dbReference>
<dbReference type="InterPro" id="IPR013114">
    <property type="entry name" value="FabA_FabZ"/>
</dbReference>
<dbReference type="PANTHER" id="PTHR30272:SF1">
    <property type="entry name" value="3-HYDROXYACYL-[ACYL-CARRIER-PROTEIN] DEHYDRATASE"/>
    <property type="match status" value="1"/>
</dbReference>
<dbReference type="SUPFAM" id="SSF54637">
    <property type="entry name" value="Thioesterase/thiol ester dehydrase-isomerase"/>
    <property type="match status" value="2"/>
</dbReference>
<accession>A0A3A6VN70</accession>
<dbReference type="AlphaFoldDB" id="A0A3A6VN70"/>
<proteinExistence type="predicted"/>
<dbReference type="EMBL" id="QWDR01000001">
    <property type="protein sequence ID" value="RJY35057.1"/>
    <property type="molecule type" value="Genomic_DNA"/>
</dbReference>
<evidence type="ECO:0000259" key="2">
    <source>
        <dbReference type="Pfam" id="PF22818"/>
    </source>
</evidence>